<dbReference type="PANTHER" id="PTHR12689">
    <property type="entry name" value="A1 CISTRON SPLICING FACTOR AAR2-RELATED"/>
    <property type="match status" value="1"/>
</dbReference>
<dbReference type="STRING" id="857340.A0A086T3K7"/>
<dbReference type="InterPro" id="IPR033648">
    <property type="entry name" value="AAR2_C"/>
</dbReference>
<dbReference type="GO" id="GO:0000244">
    <property type="term" value="P:spliceosomal tri-snRNP complex assembly"/>
    <property type="evidence" value="ECO:0007669"/>
    <property type="project" value="TreeGrafter"/>
</dbReference>
<dbReference type="EMBL" id="JPKY01000058">
    <property type="protein sequence ID" value="KFH43939.1"/>
    <property type="molecule type" value="Genomic_DNA"/>
</dbReference>
<protein>
    <recommendedName>
        <fullName evidence="7">Protein AAR2-like protein</fullName>
    </recommendedName>
</protein>
<reference evidence="6" key="1">
    <citation type="journal article" date="2014" name="Genome Announc.">
        <title>Genome sequence and annotation of Acremonium chrysogenum, producer of the beta-lactam antibiotic cephalosporin C.</title>
        <authorList>
            <person name="Terfehr D."/>
            <person name="Dahlmann T.A."/>
            <person name="Specht T."/>
            <person name="Zadra I."/>
            <person name="Kuernsteiner H."/>
            <person name="Kueck U."/>
        </authorList>
    </citation>
    <scope>NUCLEOTIDE SEQUENCE [LARGE SCALE GENOMIC DNA]</scope>
    <source>
        <strain evidence="6">ATCC 11550 / CBS 779.69 / DSM 880 / IAM 14645 / JCM 23072 / IMI 49137</strain>
    </source>
</reference>
<feature type="region of interest" description="Disordered" evidence="2">
    <location>
        <begin position="451"/>
        <end position="482"/>
    </location>
</feature>
<dbReference type="InterPro" id="IPR033647">
    <property type="entry name" value="Aar2_N"/>
</dbReference>
<dbReference type="OrthoDB" id="201752at2759"/>
<feature type="region of interest" description="Disordered" evidence="2">
    <location>
        <begin position="1"/>
        <end position="69"/>
    </location>
</feature>
<gene>
    <name evidence="5" type="ORF">ACRE_052830</name>
</gene>
<dbReference type="CDD" id="cd13777">
    <property type="entry name" value="Aar2_N"/>
    <property type="match status" value="1"/>
</dbReference>
<evidence type="ECO:0000259" key="3">
    <source>
        <dbReference type="Pfam" id="PF05282"/>
    </source>
</evidence>
<dbReference type="AlphaFoldDB" id="A0A086T3K7"/>
<organism evidence="5 6">
    <name type="scientific">Hapsidospora chrysogenum (strain ATCC 11550 / CBS 779.69 / DSM 880 / IAM 14645 / JCM 23072 / IMI 49137)</name>
    <name type="common">Acremonium chrysogenum</name>
    <dbReference type="NCBI Taxonomy" id="857340"/>
    <lineage>
        <taxon>Eukaryota</taxon>
        <taxon>Fungi</taxon>
        <taxon>Dikarya</taxon>
        <taxon>Ascomycota</taxon>
        <taxon>Pezizomycotina</taxon>
        <taxon>Sordariomycetes</taxon>
        <taxon>Hypocreomycetidae</taxon>
        <taxon>Hypocreales</taxon>
        <taxon>Bionectriaceae</taxon>
        <taxon>Hapsidospora</taxon>
    </lineage>
</organism>
<dbReference type="Gene3D" id="2.60.34.20">
    <property type="match status" value="1"/>
</dbReference>
<accession>A0A086T3K7</accession>
<dbReference type="InterPro" id="IPR007946">
    <property type="entry name" value="AAR2"/>
</dbReference>
<dbReference type="Pfam" id="PF05282">
    <property type="entry name" value="AAR2"/>
    <property type="match status" value="1"/>
</dbReference>
<dbReference type="Pfam" id="PF20981">
    <property type="entry name" value="AAR2_1st"/>
    <property type="match status" value="1"/>
</dbReference>
<evidence type="ECO:0000256" key="2">
    <source>
        <dbReference type="SAM" id="MobiDB-lite"/>
    </source>
</evidence>
<comment type="similarity">
    <text evidence="1">Belongs to the AAR2 family.</text>
</comment>
<feature type="compositionally biased region" description="Low complexity" evidence="2">
    <location>
        <begin position="17"/>
        <end position="28"/>
    </location>
</feature>
<dbReference type="CDD" id="cd13778">
    <property type="entry name" value="Aar2_C"/>
    <property type="match status" value="1"/>
</dbReference>
<evidence type="ECO:0000256" key="1">
    <source>
        <dbReference type="ARBA" id="ARBA00006281"/>
    </source>
</evidence>
<sequence length="482" mass="52471">MDTSTTLPEGHRPEVPVSTSDSASAVSTHPAGSLTVHQGDADEPMDEPPPLEGDLHEPSSPPNHSMGEDTGDVVIVLDLPEDYDIGYDTISFQAKQFKGLRNVPSGAHYLWVAHSGGMSTRCGAWVVGAGQRRVHVLQWDKDNELLGPASSSEARKQADNISSIYPKLLPCQDPPAASLRPSGKGPTSLASQGNIWDQLAGFVSERVLNRITGQERGDWFTNTVDHVKGAALIPAEVELDRRISSNPHLHGRDLNFAFSQLSKTYSTEHTGASRTLEATDATTYILSLLSDSNGLTEDDIVGEFQFAYIVGTHLGNDACIQQWWHMLLKIILRAYTLATSRPSLAGPLLRTLAAQLSHSLHHLESSVLDHSETQTRDLRIALTVYKRRLEEGTSGAGAAAAAPTSASLAFAQVEAVVAESPLGWDLREDTYVRRGMVMTEEGEQVEVELKELEDEDERGEWAPEVVELDESGREKGLVSWTD</sequence>
<dbReference type="HOGENOM" id="CLU_024943_1_0_1"/>
<dbReference type="PANTHER" id="PTHR12689:SF4">
    <property type="entry name" value="PROTEIN AAR2 HOMOLOG"/>
    <property type="match status" value="1"/>
</dbReference>
<keyword evidence="6" id="KW-1185">Reference proteome</keyword>
<evidence type="ECO:0000313" key="5">
    <source>
        <dbReference type="EMBL" id="KFH43939.1"/>
    </source>
</evidence>
<dbReference type="InterPro" id="IPR038514">
    <property type="entry name" value="AAR2_C_sf"/>
</dbReference>
<dbReference type="Proteomes" id="UP000029964">
    <property type="component" value="Unassembled WGS sequence"/>
</dbReference>
<dbReference type="InterPro" id="IPR038516">
    <property type="entry name" value="AAR2_N_sf"/>
</dbReference>
<comment type="caution">
    <text evidence="5">The sequence shown here is derived from an EMBL/GenBank/DDBJ whole genome shotgun (WGS) entry which is preliminary data.</text>
</comment>
<name>A0A086T3K7_HAPC1</name>
<feature type="domain" description="AAR2 N-terminal" evidence="4">
    <location>
        <begin position="71"/>
        <end position="213"/>
    </location>
</feature>
<feature type="domain" description="AAR2 C-terminal" evidence="3">
    <location>
        <begin position="259"/>
        <end position="397"/>
    </location>
</feature>
<proteinExistence type="inferred from homology"/>
<evidence type="ECO:0000313" key="6">
    <source>
        <dbReference type="Proteomes" id="UP000029964"/>
    </source>
</evidence>
<dbReference type="Gene3D" id="1.25.40.550">
    <property type="entry name" value="Aar2, C-terminal domain-like"/>
    <property type="match status" value="1"/>
</dbReference>
<evidence type="ECO:0000259" key="4">
    <source>
        <dbReference type="Pfam" id="PF20981"/>
    </source>
</evidence>
<evidence type="ECO:0008006" key="7">
    <source>
        <dbReference type="Google" id="ProtNLM"/>
    </source>
</evidence>